<gene>
    <name evidence="2" type="ORF">MT2528_1656</name>
    <name evidence="3" type="ORF">NVI5450_1881</name>
</gene>
<evidence type="ECO:0000313" key="4">
    <source>
        <dbReference type="Proteomes" id="UP000182660"/>
    </source>
</evidence>
<keyword evidence="1" id="KW-0472">Membrane</keyword>
<sequence>MSSILRLSTGFYLAVVIVTNLYQKIKIKIKVLNNGQI</sequence>
<dbReference type="EMBL" id="FPLJ01000041">
    <property type="protein sequence ID" value="SGY89118.1"/>
    <property type="molecule type" value="Genomic_DNA"/>
</dbReference>
<feature type="transmembrane region" description="Helical" evidence="1">
    <location>
        <begin position="6"/>
        <end position="22"/>
    </location>
</feature>
<name>A0A1K9Z066_9GAMM</name>
<keyword evidence="1" id="KW-0812">Transmembrane</keyword>
<dbReference type="Proteomes" id="UP000183794">
    <property type="component" value="Unassembled WGS sequence"/>
</dbReference>
<dbReference type="EMBL" id="FPLD01000052">
    <property type="protein sequence ID" value="SGY96794.1"/>
    <property type="molecule type" value="Genomic_DNA"/>
</dbReference>
<accession>A0A1K9Z066</accession>
<reference evidence="3 5" key="2">
    <citation type="submission" date="2016-11" db="EMBL/GenBank/DDBJ databases">
        <authorList>
            <person name="Jaros S."/>
            <person name="Januszkiewicz K."/>
            <person name="Wedrychowicz H."/>
        </authorList>
    </citation>
    <scope>NUCLEOTIDE SEQUENCE [LARGE SCALE GENOMIC DNA]</scope>
    <source>
        <strain evidence="3">NVI 5450</strain>
    </source>
</reference>
<evidence type="ECO:0000313" key="5">
    <source>
        <dbReference type="Proteomes" id="UP000183794"/>
    </source>
</evidence>
<evidence type="ECO:0000313" key="3">
    <source>
        <dbReference type="EMBL" id="SGY96794.1"/>
    </source>
</evidence>
<protein>
    <submittedName>
        <fullName evidence="3">Uncharacterized protein</fullName>
    </submittedName>
</protein>
<evidence type="ECO:0000256" key="1">
    <source>
        <dbReference type="SAM" id="Phobius"/>
    </source>
</evidence>
<evidence type="ECO:0000313" key="2">
    <source>
        <dbReference type="EMBL" id="SGY89118.1"/>
    </source>
</evidence>
<organism evidence="3 5">
    <name type="scientific">Moritella viscosa</name>
    <dbReference type="NCBI Taxonomy" id="80854"/>
    <lineage>
        <taxon>Bacteria</taxon>
        <taxon>Pseudomonadati</taxon>
        <taxon>Pseudomonadota</taxon>
        <taxon>Gammaproteobacteria</taxon>
        <taxon>Alteromonadales</taxon>
        <taxon>Moritellaceae</taxon>
        <taxon>Moritella</taxon>
    </lineage>
</organism>
<keyword evidence="4" id="KW-1185">Reference proteome</keyword>
<dbReference type="Proteomes" id="UP000182660">
    <property type="component" value="Unassembled WGS sequence"/>
</dbReference>
<proteinExistence type="predicted"/>
<keyword evidence="1" id="KW-1133">Transmembrane helix</keyword>
<dbReference type="AlphaFoldDB" id="A0A1K9Z066"/>
<reference evidence="2 4" key="1">
    <citation type="submission" date="2016-11" db="EMBL/GenBank/DDBJ databases">
        <authorList>
            <person name="Klemetsen T."/>
        </authorList>
    </citation>
    <scope>NUCLEOTIDE SEQUENCE [LARGE SCALE GENOMIC DNA]</scope>
    <source>
        <strain evidence="2">MT 2528</strain>
    </source>
</reference>